<evidence type="ECO:0000259" key="15">
    <source>
        <dbReference type="PROSITE" id="PS51462"/>
    </source>
</evidence>
<dbReference type="InterPro" id="IPR003140">
    <property type="entry name" value="PLipase/COase/thioEstase"/>
</dbReference>
<keyword evidence="8 11" id="KW-0067">ATP-binding</keyword>
<dbReference type="PRINTS" id="PR00502">
    <property type="entry name" value="NUDIXFAMILY"/>
</dbReference>
<dbReference type="Pfam" id="PF09297">
    <property type="entry name" value="Zn_ribbon_NUD"/>
    <property type="match status" value="1"/>
</dbReference>
<dbReference type="NCBIfam" id="NF001299">
    <property type="entry name" value="PRK00241.1"/>
    <property type="match status" value="1"/>
</dbReference>
<dbReference type="InterPro" id="IPR008333">
    <property type="entry name" value="Cbr1-like_FAD-bd_dom"/>
</dbReference>
<feature type="domain" description="Nudix hydrolase" evidence="15">
    <location>
        <begin position="873"/>
        <end position="1003"/>
    </location>
</feature>
<feature type="domain" description="FAD-binding FR-type" evidence="14">
    <location>
        <begin position="1154"/>
        <end position="1262"/>
    </location>
</feature>
<dbReference type="PROSITE" id="PS51462">
    <property type="entry name" value="NUDIX"/>
    <property type="match status" value="1"/>
</dbReference>
<comment type="caution">
    <text evidence="16">The sequence shown here is derived from an EMBL/GenBank/DDBJ whole genome shotgun (WGS) entry which is preliminary data.</text>
</comment>
<keyword evidence="12" id="KW-1133">Transmembrane helix</keyword>
<proteinExistence type="predicted"/>
<evidence type="ECO:0000256" key="1">
    <source>
        <dbReference type="ARBA" id="ARBA00001946"/>
    </source>
</evidence>
<dbReference type="CDD" id="cd06183">
    <property type="entry name" value="cyt_b5_reduct_like"/>
    <property type="match status" value="1"/>
</dbReference>
<dbReference type="PROSITE" id="PS00108">
    <property type="entry name" value="PROTEIN_KINASE_ST"/>
    <property type="match status" value="1"/>
</dbReference>
<feature type="transmembrane region" description="Helical" evidence="12">
    <location>
        <begin position="7"/>
        <end position="28"/>
    </location>
</feature>
<dbReference type="InterPro" id="IPR000086">
    <property type="entry name" value="NUDIX_hydrolase_dom"/>
</dbReference>
<dbReference type="InterPro" id="IPR011009">
    <property type="entry name" value="Kinase-like_dom_sf"/>
</dbReference>
<organism evidence="16 17">
    <name type="scientific">Brassica napus</name>
    <name type="common">Rape</name>
    <dbReference type="NCBI Taxonomy" id="3708"/>
    <lineage>
        <taxon>Eukaryota</taxon>
        <taxon>Viridiplantae</taxon>
        <taxon>Streptophyta</taxon>
        <taxon>Embryophyta</taxon>
        <taxon>Tracheophyta</taxon>
        <taxon>Spermatophyta</taxon>
        <taxon>Magnoliopsida</taxon>
        <taxon>eudicotyledons</taxon>
        <taxon>Gunneridae</taxon>
        <taxon>Pentapetalae</taxon>
        <taxon>rosids</taxon>
        <taxon>malvids</taxon>
        <taxon>Brassicales</taxon>
        <taxon>Brassicaceae</taxon>
        <taxon>Brassiceae</taxon>
        <taxon>Brassica</taxon>
    </lineage>
</organism>
<dbReference type="InterPro" id="IPR017938">
    <property type="entry name" value="Riboflavin_synthase-like_b-brl"/>
</dbReference>
<dbReference type="SUPFAM" id="SSF56112">
    <property type="entry name" value="Protein kinase-like (PK-like)"/>
    <property type="match status" value="1"/>
</dbReference>
<dbReference type="EC" id="3.6.1.22" evidence="2"/>
<dbReference type="PROSITE" id="PS00893">
    <property type="entry name" value="NUDIX_BOX"/>
    <property type="match status" value="1"/>
</dbReference>
<dbReference type="EMBL" id="JAGKQM010000003">
    <property type="protein sequence ID" value="KAH0931793.1"/>
    <property type="molecule type" value="Genomic_DNA"/>
</dbReference>
<evidence type="ECO:0000256" key="3">
    <source>
        <dbReference type="ARBA" id="ARBA00022679"/>
    </source>
</evidence>
<protein>
    <recommendedName>
        <fullName evidence="2">NAD(+) diphosphatase</fullName>
        <ecNumber evidence="2">3.6.1.22</ecNumber>
    </recommendedName>
</protein>
<keyword evidence="6" id="KW-0418">Kinase</keyword>
<dbReference type="InterPro" id="IPR008271">
    <property type="entry name" value="Ser/Thr_kinase_AS"/>
</dbReference>
<evidence type="ECO:0000256" key="6">
    <source>
        <dbReference type="ARBA" id="ARBA00022777"/>
    </source>
</evidence>
<dbReference type="PROSITE" id="PS51384">
    <property type="entry name" value="FAD_FR"/>
    <property type="match status" value="1"/>
</dbReference>
<keyword evidence="10" id="KW-0520">NAD</keyword>
<dbReference type="InterPro" id="IPR017441">
    <property type="entry name" value="Protein_kinase_ATP_BS"/>
</dbReference>
<evidence type="ECO:0000256" key="8">
    <source>
        <dbReference type="ARBA" id="ARBA00022840"/>
    </source>
</evidence>
<dbReference type="Gene3D" id="3.40.50.80">
    <property type="entry name" value="Nucleotide-binding domain of ferredoxin-NADP reductase (FNR) module"/>
    <property type="match status" value="1"/>
</dbReference>
<dbReference type="SUPFAM" id="SSF52343">
    <property type="entry name" value="Ferredoxin reductase-like, C-terminal NADP-linked domain"/>
    <property type="match status" value="1"/>
</dbReference>
<dbReference type="SUPFAM" id="SSF55811">
    <property type="entry name" value="Nudix"/>
    <property type="match status" value="1"/>
</dbReference>
<sequence>MEDKKANIIATLTILSLLLVIIAARVYLKLSKPFYLLAGVDISLILAVFCFLVIRSRYNRERKNLESRYISEGRELRIEYSFLRKVAGVPTKFKLEDLEEATDGFRVQIGKGGSGSVFKGVLKDGSQVAVKRIEGEEKGEREFRSEVAAIASVQHKNLVRLYGYSSVNRYRFLVYEYIPNSSLDVWIFPGKRRLGGCLTWDQRYQVAIDVAKALSYLHNDCRSKILHLDVKPENILLDEDYRAVVTDFGLSKLVARDESRVVTEIRGTCGYLAPEWLLEHGISEKSDVYSYGIVLLEMIGGRRSITRVENKRTKKKKLEYFPRIVNQKMRERRVMEIVDQRLIEAKEVGDEGQVMKLTLPSYSLRVLLLHSIACHPTMSLSGAAAVGSSRNLKRAVEFGKTHVVRPKGKHQATIVWLHGLGDNGSSWSQILETLPLPNIKWICPTAPSQPISLFGGFPSTAWFDVVDLTENGPDDVEGLDVAAAHVANLLANEPADIKLGVGGFSMGAGTSLYSATCFALGKYGNGNPYPINLSAVIGLSGWLPCAKALTGKLEEEQIKNRAASLPILVCHGKGDDVVPFKFGEKSSQALLSHGFKKTTFKAYGALGHYTIPQETEDVCAWLTSTLGLEEMLALFLSSSSSYLTLSRSVTLHLSRRTTLSSLTMSTNLRTHAYAGNPLKSKTPKSTDTFSPSSAFESLKALIPQIPNHPAPSPDFKVLPFSKGRPLVFSSGGGDASTTTPIWHLGWISLSDCKGMLASRGVDLDENSLVYLGPKVEEDLVCWAVDVSEEEDGVVSGLESRKLCFVELRTLMVAADWVDQRAMDELAIAGHARALLEWHNVSRFCGSCGSANVPKEAGRRKQCSNKACGKRVYPRVDPVVIMLVIDRENDRALLSRQSRYVPRMWSCLAGFIEPGESLEEAVRRETWEETGIEVGDVVYHSSQPWPVGPSSMPCQLMLGFFAFANTLDINVDKEELEDAQWHSREDVKKALAFAEYRKAQRTAASKIEQICKGVEKSKSLTTDFNVESGELAPMFIPGPFAIAHHLISTWVWSLTHKVLNPLPLRYYLCYSPPRSEPTMATSFFRRLARSAPIAAFPAALRSQIKSGHGTFRFSAGAIAALSGGFSCYYLTSGNNLAYLDQAKEETGLKTALNPDKWLEFKLQDTATVSHNTKLFRFSFDPSANLGLHVASCLLTRAPLGYNAEGKTKYVVRPYTPISDPEAKGYFDLLIKVYPDGKMSQHFASLKPGDVLEVKGPIEKFKYSPNMKKHIGMIAGGSGITPMLQVIDTIVKNPEDNTKITLLYANVSPDDILLKQKLDALQANHPNLKVFYTVDNPTKNWKGGVGYVSKDMALKGLPLPADDTLILVCGPPGMMEHVSGGKAPDWSQGEVKGILKELGFTEQMVFKF</sequence>
<dbReference type="SUPFAM" id="SSF53474">
    <property type="entry name" value="alpha/beta-Hydrolases"/>
    <property type="match status" value="1"/>
</dbReference>
<evidence type="ECO:0000256" key="9">
    <source>
        <dbReference type="ARBA" id="ARBA00022842"/>
    </source>
</evidence>
<evidence type="ECO:0000256" key="5">
    <source>
        <dbReference type="ARBA" id="ARBA00022741"/>
    </source>
</evidence>
<keyword evidence="3" id="KW-0808">Transferase</keyword>
<dbReference type="InterPro" id="IPR017927">
    <property type="entry name" value="FAD-bd_FR_type"/>
</dbReference>
<dbReference type="Gene3D" id="3.90.79.10">
    <property type="entry name" value="Nucleoside Triphosphate Pyrophosphohydrolase"/>
    <property type="match status" value="1"/>
</dbReference>
<dbReference type="Gene3D" id="3.30.200.20">
    <property type="entry name" value="Phosphorylase Kinase, domain 1"/>
    <property type="match status" value="1"/>
</dbReference>
<feature type="domain" description="Protein kinase" evidence="13">
    <location>
        <begin position="103"/>
        <end position="378"/>
    </location>
</feature>
<feature type="binding site" evidence="11">
    <location>
        <position position="131"/>
    </location>
    <ligand>
        <name>ATP</name>
        <dbReference type="ChEBI" id="CHEBI:30616"/>
    </ligand>
</feature>
<keyword evidence="7" id="KW-0378">Hydrolase</keyword>
<dbReference type="InterPro" id="IPR001433">
    <property type="entry name" value="OxRdtase_FAD/NAD-bd"/>
</dbReference>
<dbReference type="Pfam" id="PF00175">
    <property type="entry name" value="NAD_binding_1"/>
    <property type="match status" value="1"/>
</dbReference>
<dbReference type="Pfam" id="PF02230">
    <property type="entry name" value="Abhydrolase_2"/>
    <property type="match status" value="1"/>
</dbReference>
<dbReference type="InterPro" id="IPR029058">
    <property type="entry name" value="AB_hydrolase_fold"/>
</dbReference>
<keyword evidence="9" id="KW-0460">Magnesium</keyword>
<comment type="cofactor">
    <cofactor evidence="1">
        <name>Mg(2+)</name>
        <dbReference type="ChEBI" id="CHEBI:18420"/>
    </cofactor>
</comment>
<dbReference type="Gene3D" id="3.40.50.1820">
    <property type="entry name" value="alpha/beta hydrolase"/>
    <property type="match status" value="1"/>
</dbReference>
<dbReference type="SUPFAM" id="SSF63380">
    <property type="entry name" value="Riboflavin synthase domain-like"/>
    <property type="match status" value="1"/>
</dbReference>
<evidence type="ECO:0000256" key="4">
    <source>
        <dbReference type="ARBA" id="ARBA00022723"/>
    </source>
</evidence>
<dbReference type="PANTHER" id="PTHR46234">
    <property type="entry name" value="ALPHA/BETA-HYDROLASES SUPERFAMILY PROTEIN"/>
    <property type="match status" value="1"/>
</dbReference>
<dbReference type="CDD" id="cd03429">
    <property type="entry name" value="NUDIX_NADH_pyrophosphatase_Nudt13"/>
    <property type="match status" value="1"/>
</dbReference>
<dbReference type="PROSITE" id="PS00107">
    <property type="entry name" value="PROTEIN_KINASE_ATP"/>
    <property type="match status" value="1"/>
</dbReference>
<evidence type="ECO:0000313" key="17">
    <source>
        <dbReference type="Proteomes" id="UP000824890"/>
    </source>
</evidence>
<dbReference type="InterPro" id="IPR020084">
    <property type="entry name" value="NUDIX_hydrolase_CS"/>
</dbReference>
<dbReference type="Pfam" id="PF00069">
    <property type="entry name" value="Pkinase"/>
    <property type="match status" value="1"/>
</dbReference>
<dbReference type="Pfam" id="PF00293">
    <property type="entry name" value="NUDIX"/>
    <property type="match status" value="1"/>
</dbReference>
<evidence type="ECO:0000256" key="10">
    <source>
        <dbReference type="ARBA" id="ARBA00023027"/>
    </source>
</evidence>
<dbReference type="InterPro" id="IPR049734">
    <property type="entry name" value="NudC-like_C"/>
</dbReference>
<evidence type="ECO:0000259" key="13">
    <source>
        <dbReference type="PROSITE" id="PS50011"/>
    </source>
</evidence>
<dbReference type="InterPro" id="IPR020476">
    <property type="entry name" value="Nudix_hydrolase"/>
</dbReference>
<accession>A0ABQ8DSX7</accession>
<name>A0ABQ8DSX7_BRANA</name>
<dbReference type="Gene3D" id="3.90.79.20">
    <property type="match status" value="1"/>
</dbReference>
<keyword evidence="5 11" id="KW-0547">Nucleotide-binding</keyword>
<keyword evidence="12" id="KW-0472">Membrane</keyword>
<dbReference type="InterPro" id="IPR015376">
    <property type="entry name" value="Znr_NADH_PPase"/>
</dbReference>
<evidence type="ECO:0000259" key="14">
    <source>
        <dbReference type="PROSITE" id="PS51384"/>
    </source>
</evidence>
<keyword evidence="12" id="KW-0812">Transmembrane</keyword>
<dbReference type="SMART" id="SM00220">
    <property type="entry name" value="S_TKc"/>
    <property type="match status" value="1"/>
</dbReference>
<dbReference type="PRINTS" id="PR00406">
    <property type="entry name" value="CYTB5RDTASE"/>
</dbReference>
<reference evidence="16 17" key="1">
    <citation type="submission" date="2021-05" db="EMBL/GenBank/DDBJ databases">
        <title>Genome Assembly of Synthetic Allotetraploid Brassica napus Reveals Homoeologous Exchanges between Subgenomes.</title>
        <authorList>
            <person name="Davis J.T."/>
        </authorList>
    </citation>
    <scope>NUCLEOTIDE SEQUENCE [LARGE SCALE GENOMIC DNA]</scope>
    <source>
        <strain evidence="17">cv. Da-Ae</strain>
        <tissue evidence="16">Seedling</tissue>
    </source>
</reference>
<dbReference type="Pfam" id="PF09296">
    <property type="entry name" value="NUDIX-like"/>
    <property type="match status" value="1"/>
</dbReference>
<dbReference type="InterPro" id="IPR000719">
    <property type="entry name" value="Prot_kinase_dom"/>
</dbReference>
<gene>
    <name evidence="16" type="ORF">HID58_008910</name>
</gene>
<evidence type="ECO:0000256" key="11">
    <source>
        <dbReference type="PROSITE-ProRule" id="PRU10141"/>
    </source>
</evidence>
<dbReference type="InterPro" id="IPR015797">
    <property type="entry name" value="NUDIX_hydrolase-like_dom_sf"/>
</dbReference>
<keyword evidence="4" id="KW-0479">Metal-binding</keyword>
<keyword evidence="17" id="KW-1185">Reference proteome</keyword>
<evidence type="ECO:0000256" key="7">
    <source>
        <dbReference type="ARBA" id="ARBA00022801"/>
    </source>
</evidence>
<evidence type="ECO:0000313" key="16">
    <source>
        <dbReference type="EMBL" id="KAH0931793.1"/>
    </source>
</evidence>
<evidence type="ECO:0000256" key="12">
    <source>
        <dbReference type="SAM" id="Phobius"/>
    </source>
</evidence>
<dbReference type="InterPro" id="IPR015375">
    <property type="entry name" value="NADH_PPase-like_N"/>
</dbReference>
<dbReference type="Gene3D" id="1.10.510.10">
    <property type="entry name" value="Transferase(Phosphotransferase) domain 1"/>
    <property type="match status" value="1"/>
</dbReference>
<evidence type="ECO:0000256" key="2">
    <source>
        <dbReference type="ARBA" id="ARBA00012381"/>
    </source>
</evidence>
<feature type="transmembrane region" description="Helical" evidence="12">
    <location>
        <begin position="34"/>
        <end position="54"/>
    </location>
</feature>
<dbReference type="InterPro" id="IPR039261">
    <property type="entry name" value="FNR_nucleotide-bd"/>
</dbReference>
<dbReference type="Pfam" id="PF00970">
    <property type="entry name" value="FAD_binding_6"/>
    <property type="match status" value="1"/>
</dbReference>
<dbReference type="Gene3D" id="2.40.30.10">
    <property type="entry name" value="Translation factors"/>
    <property type="match status" value="1"/>
</dbReference>
<dbReference type="PROSITE" id="PS50011">
    <property type="entry name" value="PROTEIN_KINASE_DOM"/>
    <property type="match status" value="1"/>
</dbReference>
<dbReference type="Proteomes" id="UP000824890">
    <property type="component" value="Unassembled WGS sequence"/>
</dbReference>